<dbReference type="AlphaFoldDB" id="A0A8J2RYC5"/>
<dbReference type="Gene3D" id="1.10.287.70">
    <property type="match status" value="1"/>
</dbReference>
<keyword evidence="3" id="KW-1003">Cell membrane</keyword>
<evidence type="ECO:0000259" key="11">
    <source>
        <dbReference type="Pfam" id="PF00060"/>
    </source>
</evidence>
<organism evidence="12 13">
    <name type="scientific">Daphnia galeata</name>
    <dbReference type="NCBI Taxonomy" id="27404"/>
    <lineage>
        <taxon>Eukaryota</taxon>
        <taxon>Metazoa</taxon>
        <taxon>Ecdysozoa</taxon>
        <taxon>Arthropoda</taxon>
        <taxon>Crustacea</taxon>
        <taxon>Branchiopoda</taxon>
        <taxon>Diplostraca</taxon>
        <taxon>Cladocera</taxon>
        <taxon>Anomopoda</taxon>
        <taxon>Daphniidae</taxon>
        <taxon>Daphnia</taxon>
    </lineage>
</organism>
<dbReference type="Pfam" id="PF00060">
    <property type="entry name" value="Lig_chan"/>
    <property type="match status" value="1"/>
</dbReference>
<dbReference type="InterPro" id="IPR052192">
    <property type="entry name" value="Insect_Ionotropic_Sensory_Rcpt"/>
</dbReference>
<comment type="similarity">
    <text evidence="2">Belongs to the glutamate-gated ion channel (TC 1.A.10.1) family.</text>
</comment>
<proteinExistence type="inferred from homology"/>
<dbReference type="EMBL" id="CAKKLH010000313">
    <property type="protein sequence ID" value="CAH0111292.1"/>
    <property type="molecule type" value="Genomic_DNA"/>
</dbReference>
<keyword evidence="10" id="KW-0732">Signal</keyword>
<evidence type="ECO:0000256" key="8">
    <source>
        <dbReference type="ARBA" id="ARBA00023180"/>
    </source>
</evidence>
<comment type="subcellular location">
    <subcellularLocation>
        <location evidence="1">Cell membrane</location>
        <topology evidence="1">Multi-pass membrane protein</topology>
    </subcellularLocation>
</comment>
<dbReference type="OrthoDB" id="6354427at2759"/>
<keyword evidence="4 9" id="KW-0812">Transmembrane</keyword>
<dbReference type="PANTHER" id="PTHR42643">
    <property type="entry name" value="IONOTROPIC RECEPTOR 20A-RELATED"/>
    <property type="match status" value="1"/>
</dbReference>
<dbReference type="Proteomes" id="UP000789390">
    <property type="component" value="Unassembled WGS sequence"/>
</dbReference>
<gene>
    <name evidence="12" type="ORF">DGAL_LOCUS14932</name>
</gene>
<sequence length="476" mass="53313">MGIMVWMLQLVTCFIIFFGQPSLSVDYSPPPTVLMGSSTLNKHHLVVIVTEYPVSTKIKRNTTGYIVGMEGVSPLILDWLSHRYKFNYSILDINAPPRPLQTLEARGPNNPGIISYAVGGECDAIIAVIQPTPFRLRQLEFVHPWLYTPIAFIIPMPEVSQNNIDALIKPFQFWVWMALILAIASVIVTLSLLKRFLKTTSLNITSVSINENSFIYVIGTLLNQGGYISNTMTPIRLVVGAWCFLLLVLLNVYNGTLISYVMATVHALPLINSYKDVSDSHILLVVNRGLGPDIVLSTAESGFYKTMGDKLLAHSKSRCNSTRQCVELVKSLPAKYVYLDGEVTLKAAIQEDYRQTGQCKLTIAAKNEDGNLGQGWGMAKASPYREKFNRGILRLHEMGLISTWQKWFEPNTRPCLNDNKDKRKAKNRKKKQLSRISLANLTGAFTVLGIGFLISLLVFLIEKAVFLWKTNRVLVV</sequence>
<reference evidence="12" key="1">
    <citation type="submission" date="2021-11" db="EMBL/GenBank/DDBJ databases">
        <authorList>
            <person name="Schell T."/>
        </authorList>
    </citation>
    <scope>NUCLEOTIDE SEQUENCE</scope>
    <source>
        <strain evidence="12">M5</strain>
    </source>
</reference>
<dbReference type="SUPFAM" id="SSF53850">
    <property type="entry name" value="Periplasmic binding protein-like II"/>
    <property type="match status" value="1"/>
</dbReference>
<keyword evidence="8" id="KW-0325">Glycoprotein</keyword>
<evidence type="ECO:0000256" key="10">
    <source>
        <dbReference type="SAM" id="SignalP"/>
    </source>
</evidence>
<dbReference type="GO" id="GO:0015276">
    <property type="term" value="F:ligand-gated monoatomic ion channel activity"/>
    <property type="evidence" value="ECO:0007669"/>
    <property type="project" value="InterPro"/>
</dbReference>
<dbReference type="GO" id="GO:0050906">
    <property type="term" value="P:detection of stimulus involved in sensory perception"/>
    <property type="evidence" value="ECO:0007669"/>
    <property type="project" value="UniProtKB-ARBA"/>
</dbReference>
<dbReference type="InterPro" id="IPR001320">
    <property type="entry name" value="Iontro_rcpt_C"/>
</dbReference>
<evidence type="ECO:0000256" key="3">
    <source>
        <dbReference type="ARBA" id="ARBA00022475"/>
    </source>
</evidence>
<feature type="transmembrane region" description="Helical" evidence="9">
    <location>
        <begin position="235"/>
        <end position="253"/>
    </location>
</feature>
<name>A0A8J2RYC5_9CRUS</name>
<evidence type="ECO:0000256" key="9">
    <source>
        <dbReference type="SAM" id="Phobius"/>
    </source>
</evidence>
<feature type="chain" id="PRO_5035259352" description="Ionotropic glutamate receptor C-terminal domain-containing protein" evidence="10">
    <location>
        <begin position="25"/>
        <end position="476"/>
    </location>
</feature>
<evidence type="ECO:0000256" key="4">
    <source>
        <dbReference type="ARBA" id="ARBA00022692"/>
    </source>
</evidence>
<keyword evidence="7" id="KW-0675">Receptor</keyword>
<accession>A0A8J2RYC5</accession>
<feature type="signal peptide" evidence="10">
    <location>
        <begin position="1"/>
        <end position="24"/>
    </location>
</feature>
<evidence type="ECO:0000256" key="6">
    <source>
        <dbReference type="ARBA" id="ARBA00023136"/>
    </source>
</evidence>
<dbReference type="GO" id="GO:0005886">
    <property type="term" value="C:plasma membrane"/>
    <property type="evidence" value="ECO:0007669"/>
    <property type="project" value="UniProtKB-SubCell"/>
</dbReference>
<dbReference type="PANTHER" id="PTHR42643:SF24">
    <property type="entry name" value="IONOTROPIC RECEPTOR 60A"/>
    <property type="match status" value="1"/>
</dbReference>
<keyword evidence="6 9" id="KW-0472">Membrane</keyword>
<keyword evidence="13" id="KW-1185">Reference proteome</keyword>
<evidence type="ECO:0000313" key="13">
    <source>
        <dbReference type="Proteomes" id="UP000789390"/>
    </source>
</evidence>
<protein>
    <recommendedName>
        <fullName evidence="11">Ionotropic glutamate receptor C-terminal domain-containing protein</fullName>
    </recommendedName>
</protein>
<keyword evidence="5 9" id="KW-1133">Transmembrane helix</keyword>
<feature type="domain" description="Ionotropic glutamate receptor C-terminal" evidence="11">
    <location>
        <begin position="175"/>
        <end position="452"/>
    </location>
</feature>
<evidence type="ECO:0000256" key="5">
    <source>
        <dbReference type="ARBA" id="ARBA00022989"/>
    </source>
</evidence>
<comment type="caution">
    <text evidence="12">The sequence shown here is derived from an EMBL/GenBank/DDBJ whole genome shotgun (WGS) entry which is preliminary data.</text>
</comment>
<evidence type="ECO:0000256" key="2">
    <source>
        <dbReference type="ARBA" id="ARBA00008685"/>
    </source>
</evidence>
<evidence type="ECO:0000256" key="7">
    <source>
        <dbReference type="ARBA" id="ARBA00023170"/>
    </source>
</evidence>
<feature type="transmembrane region" description="Helical" evidence="9">
    <location>
        <begin position="173"/>
        <end position="193"/>
    </location>
</feature>
<evidence type="ECO:0000256" key="1">
    <source>
        <dbReference type="ARBA" id="ARBA00004651"/>
    </source>
</evidence>
<evidence type="ECO:0000313" key="12">
    <source>
        <dbReference type="EMBL" id="CAH0111292.1"/>
    </source>
</evidence>
<feature type="transmembrane region" description="Helical" evidence="9">
    <location>
        <begin position="438"/>
        <end position="461"/>
    </location>
</feature>